<keyword evidence="11" id="KW-1185">Reference proteome</keyword>
<dbReference type="InterPro" id="IPR034193">
    <property type="entry name" value="PCSK9_ProteinaseK-like"/>
</dbReference>
<feature type="chain" id="PRO_5036716235" evidence="8">
    <location>
        <begin position="34"/>
        <end position="523"/>
    </location>
</feature>
<sequence length="523" mass="53080">MTVLRSSRRRLSVAVVAAAATLALGAGALPAVAADGPQGTILGAGAPGTIKDSYLVTLDGSGPAAASAKGRELAEKYGAKIKLTYRAALNGYAVQLTEKQARKFAADQAVESVVQDQRVSIDATQSNPPSWGLDRIDQPDLPLDNSYTYPDSAGEGVTAYIVDTGIRHSHSDFGGRADFGFDAFGGTGNDGNGHGTHVAGTVGGTAHGVAKKVDLVSVKVLNDSGSGTIAGVVAGVDWVTDNAQKPAVANMSLGGGANAALDDAVRNSISSGVTYAVAAGNDNQNASNYSPARVGEALTVGSTTRTDARSSFSNYGAIVDIFAPGSEITSAWHTGDSATNTISGTSMAAPHVAGAAALVLGEDGSASPAAVASALDSAAVDGRVGNPGSGSPNKLLQVGGGGGSEPGEPGTRFENTDDLQIRDLRTVESPLNVTGVAGNAPSGLTVDVDIKHSWIGDLRIDLVAPNGTAYRVKDYGQGGNTRDLKQSYTVDASTVAANGQWKLRITDNAYLDTGYLDSWALEF</sequence>
<dbReference type="PROSITE" id="PS51318">
    <property type="entry name" value="TAT"/>
    <property type="match status" value="1"/>
</dbReference>
<dbReference type="InterPro" id="IPR023828">
    <property type="entry name" value="Peptidase_S8_Ser-AS"/>
</dbReference>
<dbReference type="CDD" id="cd04077">
    <property type="entry name" value="Peptidases_S8_PCSK9_ProteinaseK_like"/>
    <property type="match status" value="1"/>
</dbReference>
<dbReference type="PROSITE" id="PS51829">
    <property type="entry name" value="P_HOMO_B"/>
    <property type="match status" value="1"/>
</dbReference>
<evidence type="ECO:0000256" key="4">
    <source>
        <dbReference type="ARBA" id="ARBA00022825"/>
    </source>
</evidence>
<evidence type="ECO:0000256" key="6">
    <source>
        <dbReference type="RuleBase" id="RU003355"/>
    </source>
</evidence>
<dbReference type="PANTHER" id="PTHR43806">
    <property type="entry name" value="PEPTIDASE S8"/>
    <property type="match status" value="1"/>
</dbReference>
<dbReference type="Proteomes" id="UP000694501">
    <property type="component" value="Unassembled WGS sequence"/>
</dbReference>
<dbReference type="SUPFAM" id="SSF52743">
    <property type="entry name" value="Subtilisin-like"/>
    <property type="match status" value="1"/>
</dbReference>
<dbReference type="Gene3D" id="2.60.120.260">
    <property type="entry name" value="Galactose-binding domain-like"/>
    <property type="match status" value="1"/>
</dbReference>
<dbReference type="InterPro" id="IPR015500">
    <property type="entry name" value="Peptidase_S8_subtilisin-rel"/>
</dbReference>
<dbReference type="InterPro" id="IPR036852">
    <property type="entry name" value="Peptidase_S8/S53_dom_sf"/>
</dbReference>
<feature type="active site" description="Charge relay system" evidence="5">
    <location>
        <position position="346"/>
    </location>
</feature>
<proteinExistence type="inferred from homology"/>
<evidence type="ECO:0000256" key="2">
    <source>
        <dbReference type="ARBA" id="ARBA00022670"/>
    </source>
</evidence>
<evidence type="ECO:0000256" key="8">
    <source>
        <dbReference type="SAM" id="SignalP"/>
    </source>
</evidence>
<feature type="active site" description="Charge relay system" evidence="5">
    <location>
        <position position="163"/>
    </location>
</feature>
<dbReference type="Gene3D" id="3.30.70.80">
    <property type="entry name" value="Peptidase S8 propeptide/proteinase inhibitor I9"/>
    <property type="match status" value="1"/>
</dbReference>
<dbReference type="InterPro" id="IPR002884">
    <property type="entry name" value="P_dom"/>
</dbReference>
<dbReference type="Pfam" id="PF05922">
    <property type="entry name" value="Inhibitor_I9"/>
    <property type="match status" value="1"/>
</dbReference>
<dbReference type="Pfam" id="PF01483">
    <property type="entry name" value="P_proprotein"/>
    <property type="match status" value="1"/>
</dbReference>
<gene>
    <name evidence="10" type="ORF">JGS22_016650</name>
</gene>
<dbReference type="InterPro" id="IPR000209">
    <property type="entry name" value="Peptidase_S8/S53_dom"/>
</dbReference>
<dbReference type="RefSeq" id="WP_211039398.1">
    <property type="nucleotide sequence ID" value="NZ_JAELVF020000001.1"/>
</dbReference>
<keyword evidence="4 5" id="KW-0720">Serine protease</keyword>
<comment type="caution">
    <text evidence="10">The sequence shown here is derived from an EMBL/GenBank/DDBJ whole genome shotgun (WGS) entry which is preliminary data.</text>
</comment>
<evidence type="ECO:0000256" key="3">
    <source>
        <dbReference type="ARBA" id="ARBA00022801"/>
    </source>
</evidence>
<accession>A0A949N938</accession>
<dbReference type="PROSITE" id="PS00137">
    <property type="entry name" value="SUBTILASE_HIS"/>
    <property type="match status" value="1"/>
</dbReference>
<dbReference type="GO" id="GO:0005615">
    <property type="term" value="C:extracellular space"/>
    <property type="evidence" value="ECO:0007669"/>
    <property type="project" value="TreeGrafter"/>
</dbReference>
<dbReference type="InterPro" id="IPR023827">
    <property type="entry name" value="Peptidase_S8_Asp-AS"/>
</dbReference>
<evidence type="ECO:0000313" key="10">
    <source>
        <dbReference type="EMBL" id="MBU7599196.1"/>
    </source>
</evidence>
<reference evidence="10" key="1">
    <citation type="submission" date="2021-06" db="EMBL/GenBank/DDBJ databases">
        <title>Sequencing of actinobacteria type strains.</title>
        <authorList>
            <person name="Nguyen G.-S."/>
            <person name="Wentzel A."/>
        </authorList>
    </citation>
    <scope>NUCLEOTIDE SEQUENCE</scope>
    <source>
        <strain evidence="10">P38-E01</strain>
    </source>
</reference>
<name>A0A949N938_9ACTN</name>
<evidence type="ECO:0000256" key="5">
    <source>
        <dbReference type="PROSITE-ProRule" id="PRU01240"/>
    </source>
</evidence>
<dbReference type="PROSITE" id="PS00138">
    <property type="entry name" value="SUBTILASE_SER"/>
    <property type="match status" value="1"/>
</dbReference>
<organism evidence="10 11">
    <name type="scientific">Streptomyces tardus</name>
    <dbReference type="NCBI Taxonomy" id="2780544"/>
    <lineage>
        <taxon>Bacteria</taxon>
        <taxon>Bacillati</taxon>
        <taxon>Actinomycetota</taxon>
        <taxon>Actinomycetes</taxon>
        <taxon>Kitasatosporales</taxon>
        <taxon>Streptomycetaceae</taxon>
        <taxon>Streptomyces</taxon>
    </lineage>
</organism>
<dbReference type="InterPro" id="IPR050131">
    <property type="entry name" value="Peptidase_S8_subtilisin-like"/>
</dbReference>
<dbReference type="InterPro" id="IPR008979">
    <property type="entry name" value="Galactose-bd-like_sf"/>
</dbReference>
<evidence type="ECO:0000256" key="1">
    <source>
        <dbReference type="ARBA" id="ARBA00011073"/>
    </source>
</evidence>
<evidence type="ECO:0000256" key="7">
    <source>
        <dbReference type="SAM" id="MobiDB-lite"/>
    </source>
</evidence>
<dbReference type="Gene3D" id="3.40.50.200">
    <property type="entry name" value="Peptidase S8/S53 domain"/>
    <property type="match status" value="1"/>
</dbReference>
<dbReference type="InterPro" id="IPR037045">
    <property type="entry name" value="S8pro/Inhibitor_I9_sf"/>
</dbReference>
<dbReference type="Pfam" id="PF00082">
    <property type="entry name" value="Peptidase_S8"/>
    <property type="match status" value="1"/>
</dbReference>
<dbReference type="AlphaFoldDB" id="A0A949N938"/>
<dbReference type="SUPFAM" id="SSF54897">
    <property type="entry name" value="Protease propeptides/inhibitors"/>
    <property type="match status" value="1"/>
</dbReference>
<protein>
    <submittedName>
        <fullName evidence="10">S8 family peptidase</fullName>
    </submittedName>
</protein>
<feature type="domain" description="P/Homo B" evidence="9">
    <location>
        <begin position="407"/>
        <end position="523"/>
    </location>
</feature>
<dbReference type="PROSITE" id="PS00136">
    <property type="entry name" value="SUBTILASE_ASP"/>
    <property type="match status" value="1"/>
</dbReference>
<dbReference type="SUPFAM" id="SSF49785">
    <property type="entry name" value="Galactose-binding domain-like"/>
    <property type="match status" value="1"/>
</dbReference>
<feature type="active site" description="Charge relay system" evidence="5">
    <location>
        <position position="194"/>
    </location>
</feature>
<dbReference type="PANTHER" id="PTHR43806:SF11">
    <property type="entry name" value="CEREVISIN-RELATED"/>
    <property type="match status" value="1"/>
</dbReference>
<evidence type="ECO:0000259" key="9">
    <source>
        <dbReference type="PROSITE" id="PS51829"/>
    </source>
</evidence>
<evidence type="ECO:0000313" key="11">
    <source>
        <dbReference type="Proteomes" id="UP000694501"/>
    </source>
</evidence>
<feature type="signal peptide" evidence="8">
    <location>
        <begin position="1"/>
        <end position="33"/>
    </location>
</feature>
<keyword evidence="8" id="KW-0732">Signal</keyword>
<keyword evidence="3 5" id="KW-0378">Hydrolase</keyword>
<keyword evidence="2 5" id="KW-0645">Protease</keyword>
<dbReference type="FunFam" id="3.40.50.200:FF:000014">
    <property type="entry name" value="Proteinase K"/>
    <property type="match status" value="1"/>
</dbReference>
<dbReference type="InterPro" id="IPR022398">
    <property type="entry name" value="Peptidase_S8_His-AS"/>
</dbReference>
<dbReference type="GO" id="GO:0006508">
    <property type="term" value="P:proteolysis"/>
    <property type="evidence" value="ECO:0007669"/>
    <property type="project" value="UniProtKB-KW"/>
</dbReference>
<comment type="similarity">
    <text evidence="1 5 6">Belongs to the peptidase S8 family.</text>
</comment>
<dbReference type="PROSITE" id="PS51892">
    <property type="entry name" value="SUBTILASE"/>
    <property type="match status" value="1"/>
</dbReference>
<feature type="region of interest" description="Disordered" evidence="7">
    <location>
        <begin position="384"/>
        <end position="415"/>
    </location>
</feature>
<dbReference type="PRINTS" id="PR00723">
    <property type="entry name" value="SUBTILISIN"/>
</dbReference>
<dbReference type="InterPro" id="IPR010259">
    <property type="entry name" value="S8pro/Inhibitor_I9"/>
</dbReference>
<dbReference type="EMBL" id="JAELVF020000001">
    <property type="protein sequence ID" value="MBU7599196.1"/>
    <property type="molecule type" value="Genomic_DNA"/>
</dbReference>
<dbReference type="GO" id="GO:0004252">
    <property type="term" value="F:serine-type endopeptidase activity"/>
    <property type="evidence" value="ECO:0007669"/>
    <property type="project" value="UniProtKB-UniRule"/>
</dbReference>
<dbReference type="InterPro" id="IPR006311">
    <property type="entry name" value="TAT_signal"/>
</dbReference>